<protein>
    <submittedName>
        <fullName evidence="1">Uncharacterized protein</fullName>
    </submittedName>
</protein>
<reference evidence="1 2" key="1">
    <citation type="journal article" date="2015" name="Nature">
        <title>rRNA introns, odd ribosomes, and small enigmatic genomes across a large radiation of phyla.</title>
        <authorList>
            <person name="Brown C.T."/>
            <person name="Hug L.A."/>
            <person name="Thomas B.C."/>
            <person name="Sharon I."/>
            <person name="Castelle C.J."/>
            <person name="Singh A."/>
            <person name="Wilkins M.J."/>
            <person name="Williams K.H."/>
            <person name="Banfield J.F."/>
        </authorList>
    </citation>
    <scope>NUCLEOTIDE SEQUENCE [LARGE SCALE GENOMIC DNA]</scope>
</reference>
<comment type="caution">
    <text evidence="1">The sequence shown here is derived from an EMBL/GenBank/DDBJ whole genome shotgun (WGS) entry which is preliminary data.</text>
</comment>
<dbReference type="EMBL" id="LBYB01000020">
    <property type="protein sequence ID" value="KKR40614.1"/>
    <property type="molecule type" value="Genomic_DNA"/>
</dbReference>
<gene>
    <name evidence="1" type="ORF">UT77_C0020G0001</name>
</gene>
<organism evidence="1 2">
    <name type="scientific">Candidatus Daviesbacteria bacterium GW2011_GWC2_40_12</name>
    <dbReference type="NCBI Taxonomy" id="1618431"/>
    <lineage>
        <taxon>Bacteria</taxon>
        <taxon>Candidatus Daviesiibacteriota</taxon>
    </lineage>
</organism>
<evidence type="ECO:0000313" key="2">
    <source>
        <dbReference type="Proteomes" id="UP000034881"/>
    </source>
</evidence>
<proteinExistence type="predicted"/>
<evidence type="ECO:0000313" key="1">
    <source>
        <dbReference type="EMBL" id="KKR40614.1"/>
    </source>
</evidence>
<feature type="non-terminal residue" evidence="1">
    <location>
        <position position="1"/>
    </location>
</feature>
<accession>A0A0G0QJU1</accession>
<sequence>IAAEEQVHTEIVQKIINIVKNNL</sequence>
<dbReference type="Proteomes" id="UP000034881">
    <property type="component" value="Unassembled WGS sequence"/>
</dbReference>
<dbReference type="AlphaFoldDB" id="A0A0G0QJU1"/>
<name>A0A0G0QJU1_9BACT</name>